<feature type="region of interest" description="Disordered" evidence="1">
    <location>
        <begin position="449"/>
        <end position="478"/>
    </location>
</feature>
<comment type="caution">
    <text evidence="3">The sequence shown here is derived from an EMBL/GenBank/DDBJ whole genome shotgun (WGS) entry which is preliminary data.</text>
</comment>
<protein>
    <submittedName>
        <fullName evidence="3">Uncharacterized protein</fullName>
    </submittedName>
</protein>
<keyword evidence="2" id="KW-0472">Membrane</keyword>
<evidence type="ECO:0000313" key="3">
    <source>
        <dbReference type="EMBL" id="ORX48706.1"/>
    </source>
</evidence>
<evidence type="ECO:0000256" key="2">
    <source>
        <dbReference type="SAM" id="Phobius"/>
    </source>
</evidence>
<dbReference type="STRING" id="1754191.A0A1Y1V725"/>
<keyword evidence="2" id="KW-1133">Transmembrane helix</keyword>
<dbReference type="Proteomes" id="UP000193719">
    <property type="component" value="Unassembled WGS sequence"/>
</dbReference>
<keyword evidence="4" id="KW-1185">Reference proteome</keyword>
<name>A0A1Y1V725_9FUNG</name>
<feature type="compositionally biased region" description="Acidic residues" evidence="1">
    <location>
        <begin position="377"/>
        <end position="386"/>
    </location>
</feature>
<feature type="compositionally biased region" description="Acidic residues" evidence="1">
    <location>
        <begin position="330"/>
        <end position="345"/>
    </location>
</feature>
<proteinExistence type="predicted"/>
<gene>
    <name evidence="3" type="ORF">BCR36DRAFT_451621</name>
</gene>
<keyword evidence="2" id="KW-0812">Transmembrane</keyword>
<evidence type="ECO:0000313" key="4">
    <source>
        <dbReference type="Proteomes" id="UP000193719"/>
    </source>
</evidence>
<feature type="transmembrane region" description="Helical" evidence="2">
    <location>
        <begin position="30"/>
        <end position="51"/>
    </location>
</feature>
<feature type="compositionally biased region" description="Basic and acidic residues" evidence="1">
    <location>
        <begin position="241"/>
        <end position="257"/>
    </location>
</feature>
<feature type="compositionally biased region" description="Basic and acidic residues" evidence="1">
    <location>
        <begin position="387"/>
        <end position="397"/>
    </location>
</feature>
<dbReference type="EMBL" id="MCFH01000026">
    <property type="protein sequence ID" value="ORX48706.1"/>
    <property type="molecule type" value="Genomic_DNA"/>
</dbReference>
<dbReference type="AlphaFoldDB" id="A0A1Y1V725"/>
<reference evidence="3 4" key="2">
    <citation type="submission" date="2016-08" db="EMBL/GenBank/DDBJ databases">
        <title>Pervasive Adenine N6-methylation of Active Genes in Fungi.</title>
        <authorList>
            <consortium name="DOE Joint Genome Institute"/>
            <person name="Mondo S.J."/>
            <person name="Dannebaum R.O."/>
            <person name="Kuo R.C."/>
            <person name="Labutti K."/>
            <person name="Haridas S."/>
            <person name="Kuo A."/>
            <person name="Salamov A."/>
            <person name="Ahrendt S.R."/>
            <person name="Lipzen A."/>
            <person name="Sullivan W."/>
            <person name="Andreopoulos W.B."/>
            <person name="Clum A."/>
            <person name="Lindquist E."/>
            <person name="Daum C."/>
            <person name="Ramamoorthy G.K."/>
            <person name="Gryganskyi A."/>
            <person name="Culley D."/>
            <person name="Magnuson J.K."/>
            <person name="James T.Y."/>
            <person name="O'Malley M.A."/>
            <person name="Stajich J.E."/>
            <person name="Spatafora J.W."/>
            <person name="Visel A."/>
            <person name="Grigoriev I.V."/>
        </authorList>
    </citation>
    <scope>NUCLEOTIDE SEQUENCE [LARGE SCALE GENOMIC DNA]</scope>
    <source>
        <strain evidence="4">finn</strain>
    </source>
</reference>
<accession>A0A1Y1V725</accession>
<evidence type="ECO:0000256" key="1">
    <source>
        <dbReference type="SAM" id="MobiDB-lite"/>
    </source>
</evidence>
<sequence>MIITLSMSHVTLFFYVFHYPELNVLSIKSWIKYFLLFFLYSVIKGSSTMIYRNFFRSLKRNQFEYLNFNGLKYSEIKYIIKVAYLFYKMKEMKRNDINNKFFSSFQNKFKIKDSYSLKHMKLRKGIQRIKNKENNSLNNKEYFHLIKKTKDKHLIRKSSKKCLFNIKDFITKKDIKNNQKIFLEFCNNKYSYINYNFLNNNDPIVDSLDQIKEEKEEISYEENGNYTIFNIPNNEKVEKEENIKEDMNEEKVDKKEYDNDEEIEEINEEIEEMNEEIGDDGTIIYVPDEEVDKDNERDVIQIILSLFKDRINEKEGEDENENDDSGKEEEKEEEEKEYDGDEEQSNENNYLGIISHESKSNDQSMEEESNKSLILFSEEEEEEEEERKEKEEKERNDVMEESVNNIIQFSLSDQIVKDDDRITALFQSNQNNNNNYINEDDNSTIILSSGEEEEEEEEEKEEETFKKEETEEEDFEEKMKRNTFNELEHYYMSPIDYTPSIENIENLQERVNLLNCKLKLSQYILPNLDKKKYFMRLTEIQEAIIYIRSIYRRKNKKIQKLKKETETNALARKSTRTIGRKAKKVEVQSLININKIKAKEEKKSTIDLIINNMKSLKLNKQQNILKNEI</sequence>
<feature type="region of interest" description="Disordered" evidence="1">
    <location>
        <begin position="313"/>
        <end position="397"/>
    </location>
</feature>
<feature type="compositionally biased region" description="Acidic residues" evidence="1">
    <location>
        <begin position="450"/>
        <end position="462"/>
    </location>
</feature>
<reference evidence="3 4" key="1">
    <citation type="submission" date="2016-08" db="EMBL/GenBank/DDBJ databases">
        <title>Genomes of anaerobic fungi encode conserved fungal cellulosomes for biomass hydrolysis.</title>
        <authorList>
            <consortium name="DOE Joint Genome Institute"/>
            <person name="Haitjema C.H."/>
            <person name="Gilmore S.P."/>
            <person name="Henske J.K."/>
            <person name="Solomon K.V."/>
            <person name="De Groot R."/>
            <person name="Kuo A."/>
            <person name="Mondo S.J."/>
            <person name="Salamov A.A."/>
            <person name="Labutti K."/>
            <person name="Zhao Z."/>
            <person name="Chiniquy J."/>
            <person name="Barry K."/>
            <person name="Brewer H.M."/>
            <person name="Purvine S.O."/>
            <person name="Wright A.T."/>
            <person name="Boxma B."/>
            <person name="Van Alen T."/>
            <person name="Hackstein J.H."/>
            <person name="Baker S.E."/>
            <person name="Grigoriev I.V."/>
            <person name="O'Malley M.A."/>
        </authorList>
    </citation>
    <scope>NUCLEOTIDE SEQUENCE [LARGE SCALE GENOMIC DNA]</scope>
    <source>
        <strain evidence="4">finn</strain>
    </source>
</reference>
<organism evidence="3 4">
    <name type="scientific">Piromyces finnis</name>
    <dbReference type="NCBI Taxonomy" id="1754191"/>
    <lineage>
        <taxon>Eukaryota</taxon>
        <taxon>Fungi</taxon>
        <taxon>Fungi incertae sedis</taxon>
        <taxon>Chytridiomycota</taxon>
        <taxon>Chytridiomycota incertae sedis</taxon>
        <taxon>Neocallimastigomycetes</taxon>
        <taxon>Neocallimastigales</taxon>
        <taxon>Neocallimastigaceae</taxon>
        <taxon>Piromyces</taxon>
    </lineage>
</organism>
<feature type="region of interest" description="Disordered" evidence="1">
    <location>
        <begin position="241"/>
        <end position="260"/>
    </location>
</feature>